<organism evidence="1 2">
    <name type="scientific">Algoriphagus aquimarinus</name>
    <dbReference type="NCBI Taxonomy" id="237018"/>
    <lineage>
        <taxon>Bacteria</taxon>
        <taxon>Pseudomonadati</taxon>
        <taxon>Bacteroidota</taxon>
        <taxon>Cytophagia</taxon>
        <taxon>Cytophagales</taxon>
        <taxon>Cyclobacteriaceae</taxon>
        <taxon>Algoriphagus</taxon>
    </lineage>
</organism>
<reference evidence="1 2" key="1">
    <citation type="submission" date="2016-10" db="EMBL/GenBank/DDBJ databases">
        <authorList>
            <person name="de Groot N.N."/>
        </authorList>
    </citation>
    <scope>NUCLEOTIDE SEQUENCE [LARGE SCALE GENOMIC DNA]</scope>
    <source>
        <strain evidence="1 2">DSM 23399</strain>
    </source>
</reference>
<keyword evidence="2" id="KW-1185">Reference proteome</keyword>
<accession>A0A1I0WAZ8</accession>
<gene>
    <name evidence="1" type="ORF">SAMN04489723_10229</name>
</gene>
<dbReference type="EMBL" id="FOKK01000002">
    <property type="protein sequence ID" value="SFA85882.1"/>
    <property type="molecule type" value="Genomic_DNA"/>
</dbReference>
<protein>
    <submittedName>
        <fullName evidence="1">Uncharacterized protein</fullName>
    </submittedName>
</protein>
<evidence type="ECO:0000313" key="1">
    <source>
        <dbReference type="EMBL" id="SFA85882.1"/>
    </source>
</evidence>
<name>A0A1I0WAZ8_9BACT</name>
<evidence type="ECO:0000313" key="2">
    <source>
        <dbReference type="Proteomes" id="UP000198790"/>
    </source>
</evidence>
<dbReference type="OrthoDB" id="826049at2"/>
<dbReference type="Proteomes" id="UP000198790">
    <property type="component" value="Unassembled WGS sequence"/>
</dbReference>
<dbReference type="RefSeq" id="WP_092894603.1">
    <property type="nucleotide sequence ID" value="NZ_FOKK01000002.1"/>
</dbReference>
<sequence length="125" mass="14263">MKKINSLIYLFYYLLLWVILPSTGLGARVFASELGDRDYYSITKGDATITDFQHCVNPDWNRVSRQEANEDWLSGTGHWPVLFSSVFKPKFGTSDAEVVNSSFLSTPILGALTASRIIFPFHYFW</sequence>
<proteinExistence type="predicted"/>
<dbReference type="AlphaFoldDB" id="A0A1I0WAZ8"/>